<dbReference type="PANTHER" id="PTHR13707">
    <property type="entry name" value="KETOACID-COENZYME A TRANSFERASE"/>
    <property type="match status" value="1"/>
</dbReference>
<dbReference type="InterPro" id="IPR037171">
    <property type="entry name" value="NagB/RpiA_transferase-like"/>
</dbReference>
<dbReference type="SMART" id="SM00882">
    <property type="entry name" value="CoA_trans"/>
    <property type="match status" value="1"/>
</dbReference>
<evidence type="ECO:0000313" key="2">
    <source>
        <dbReference type="Proteomes" id="UP000051027"/>
    </source>
</evidence>
<accession>A0A0R2UFC9</accession>
<dbReference type="GO" id="GO:0008410">
    <property type="term" value="F:CoA-transferase activity"/>
    <property type="evidence" value="ECO:0007669"/>
    <property type="project" value="InterPro"/>
</dbReference>
<keyword evidence="1" id="KW-0808">Transferase</keyword>
<comment type="caution">
    <text evidence="1">The sequence shown here is derived from an EMBL/GenBank/DDBJ whole genome shotgun (WGS) entry which is preliminary data.</text>
</comment>
<dbReference type="SUPFAM" id="SSF100950">
    <property type="entry name" value="NagB/RpiA/CoA transferase-like"/>
    <property type="match status" value="1"/>
</dbReference>
<organism evidence="1 2">
    <name type="scientific">SAR86 cluster bacterium BACL1 MAG-120820-bin45</name>
    <dbReference type="NCBI Taxonomy" id="1655612"/>
    <lineage>
        <taxon>Bacteria</taxon>
        <taxon>Pseudomonadati</taxon>
        <taxon>Pseudomonadota</taxon>
        <taxon>Gammaproteobacteria</taxon>
        <taxon>SAR86 cluster</taxon>
    </lineage>
</organism>
<protein>
    <submittedName>
        <fullName evidence="1">CoA-transferase</fullName>
    </submittedName>
</protein>
<dbReference type="Gene3D" id="3.30.30.40">
    <property type="match status" value="1"/>
</dbReference>
<dbReference type="Gene3D" id="3.40.1080.10">
    <property type="entry name" value="Glutaconate Coenzyme A-transferase"/>
    <property type="match status" value="1"/>
</dbReference>
<sequence>MNKVISHADVINQLSDGMTIGIGGWGARRKPMSLVRAICNSDLKNLTVVSYGGPDIGLLCAHKKIKKLIFGFVSLDMIPLDAHFRQARQNGELELMELDEGMVQWGLRAAAMKVSFLPTRVGMGTDVLKHNPEIKFITSPYSDGEQYVAMPALHLDVALLHVNKSDHKGNTQIVGPDPFFDEMFARAATKTYASSEEVVETADLGGKEGAIYNRFERSLVSGVIHAPGGAHPTSCAPNYGFDMEHLQEYSAAAKSFENYSNKYLNLSHQEYVEVIGGQNFVNAIPLPQF</sequence>
<evidence type="ECO:0000313" key="1">
    <source>
        <dbReference type="EMBL" id="KRO96091.1"/>
    </source>
</evidence>
<gene>
    <name evidence="1" type="ORF">ABS10_04560</name>
</gene>
<dbReference type="Proteomes" id="UP000051027">
    <property type="component" value="Unassembled WGS sequence"/>
</dbReference>
<reference evidence="1 2" key="1">
    <citation type="submission" date="2015-10" db="EMBL/GenBank/DDBJ databases">
        <title>Metagenome-Assembled Genomes uncover a global brackish microbiome.</title>
        <authorList>
            <person name="Hugerth L.W."/>
            <person name="Larsson J."/>
            <person name="Alneberg J."/>
            <person name="Lindh M.V."/>
            <person name="Legrand C."/>
            <person name="Pinhassi J."/>
            <person name="Andersson A.F."/>
        </authorList>
    </citation>
    <scope>NUCLEOTIDE SEQUENCE [LARGE SCALE GENOMIC DNA]</scope>
    <source>
        <strain evidence="1">BACL1 MAG-120820-bin45</strain>
    </source>
</reference>
<dbReference type="STRING" id="1655612.ABS10_04560"/>
<dbReference type="AlphaFoldDB" id="A0A0R2UFC9"/>
<dbReference type="EMBL" id="LICS01000007">
    <property type="protein sequence ID" value="KRO96091.1"/>
    <property type="molecule type" value="Genomic_DNA"/>
</dbReference>
<dbReference type="InterPro" id="IPR004165">
    <property type="entry name" value="CoA_trans_fam_I"/>
</dbReference>
<dbReference type="Pfam" id="PF01144">
    <property type="entry name" value="CoA_trans"/>
    <property type="match status" value="1"/>
</dbReference>
<name>A0A0R2UFC9_9GAMM</name>
<proteinExistence type="predicted"/>
<dbReference type="PANTHER" id="PTHR13707:SF57">
    <property type="entry name" value="SUCCINYL-COA:3-KETOACID COENZYME A TRANSFERASE SUBUNIT B-RELATED"/>
    <property type="match status" value="1"/>
</dbReference>